<dbReference type="GO" id="GO:0005819">
    <property type="term" value="C:spindle"/>
    <property type="evidence" value="ECO:0007669"/>
    <property type="project" value="UniProtKB-SubCell"/>
</dbReference>
<gene>
    <name evidence="6" type="ORF">EVOR1521_LOCUS23345</name>
</gene>
<organism evidence="6 7">
    <name type="scientific">Effrenium voratum</name>
    <dbReference type="NCBI Taxonomy" id="2562239"/>
    <lineage>
        <taxon>Eukaryota</taxon>
        <taxon>Sar</taxon>
        <taxon>Alveolata</taxon>
        <taxon>Dinophyceae</taxon>
        <taxon>Suessiales</taxon>
        <taxon>Symbiodiniaceae</taxon>
        <taxon>Effrenium</taxon>
    </lineage>
</organism>
<dbReference type="AlphaFoldDB" id="A0AA36NAB5"/>
<evidence type="ECO:0000256" key="1">
    <source>
        <dbReference type="ARBA" id="ARBA00004186"/>
    </source>
</evidence>
<sequence length="677" mass="74914">MDGPRQDAELRAELAAAQAELKSCEAELAAERDVSQQELITCASLEAQLTAEKRRNTAAESEATAQQVAIHRAEAETRVQLEAAKQLRSEAFRAAQEAQHLKSESSEAAMVLRECKAALERHDADEERQSQLLSENAELEDTLKVETAIVQELRGLCNTEAKCYTVAMAECEGLRRELHDLTRMVPQPGPGAGAGEGCDSHALAGSKIHGGRLRQLSIDVSGRFERELRGQGFVDRAPGKTRKDAARFCFGSFAQPPETETTETVACASLFWSSLAGCPRFAPDCWFAINTPWRQSSLGDAHTAVALRRLWGHRPAYWVPMARRAGCGCIDVAAKDDEGLAAKEVAATAIAAWCAVAWEDGRTCSTGRAVGAEAKAQGSVLRPIFMVHDRASHAERGALLQVLMLAHRAALQLEVQQSTSALEAMQQEAMLWKQRAEVLLGRRKAVMSVAARWQGADAAWDWLMEQGTGPQELQELPEGAELRLQNRELCLSLRQFKQDCELLESENLSLKEALGCMEDDLHRVSDQHAQLVGHVNHRQKIRYTMKLKEEINRLCGELKKARQRIVQLEVSKETFRATPRVASDVVSVLPDKHKGPVPPEFQKLQGKWRTEADKAPMGEIIGATIVWDKMFNLEQSLLKLTAEGEIEMRLNDAVHKAKCDSSGSRLVWSDGEVWVRK</sequence>
<reference evidence="6" key="1">
    <citation type="submission" date="2023-08" db="EMBL/GenBank/DDBJ databases">
        <authorList>
            <person name="Chen Y."/>
            <person name="Shah S."/>
            <person name="Dougan E. K."/>
            <person name="Thang M."/>
            <person name="Chan C."/>
        </authorList>
    </citation>
    <scope>NUCLEOTIDE SEQUENCE</scope>
</reference>
<name>A0AA36NAB5_9DINO</name>
<protein>
    <recommendedName>
        <fullName evidence="5">Hyaluronan-mediated motility receptor C-terminal domain-containing protein</fullName>
    </recommendedName>
</protein>
<comment type="subcellular location">
    <subcellularLocation>
        <location evidence="1">Cytoplasm</location>
        <location evidence="1">Cytoskeleton</location>
        <location evidence="1">Spindle</location>
    </subcellularLocation>
</comment>
<keyword evidence="2" id="KW-0963">Cytoplasm</keyword>
<keyword evidence="7" id="KW-1185">Reference proteome</keyword>
<dbReference type="Pfam" id="PF15908">
    <property type="entry name" value="HMMR_C"/>
    <property type="match status" value="1"/>
</dbReference>
<accession>A0AA36NAB5</accession>
<evidence type="ECO:0000313" key="7">
    <source>
        <dbReference type="Proteomes" id="UP001178507"/>
    </source>
</evidence>
<proteinExistence type="predicted"/>
<feature type="domain" description="Hyaluronan-mediated motility receptor C-terminal" evidence="5">
    <location>
        <begin position="481"/>
        <end position="576"/>
    </location>
</feature>
<dbReference type="Proteomes" id="UP001178507">
    <property type="component" value="Unassembled WGS sequence"/>
</dbReference>
<keyword evidence="4" id="KW-0175">Coiled coil</keyword>
<feature type="coiled-coil region" evidence="4">
    <location>
        <begin position="7"/>
        <end position="104"/>
    </location>
</feature>
<evidence type="ECO:0000256" key="2">
    <source>
        <dbReference type="ARBA" id="ARBA00022490"/>
    </source>
</evidence>
<evidence type="ECO:0000256" key="3">
    <source>
        <dbReference type="ARBA" id="ARBA00023212"/>
    </source>
</evidence>
<evidence type="ECO:0000259" key="5">
    <source>
        <dbReference type="Pfam" id="PF15908"/>
    </source>
</evidence>
<comment type="caution">
    <text evidence="6">The sequence shown here is derived from an EMBL/GenBank/DDBJ whole genome shotgun (WGS) entry which is preliminary data.</text>
</comment>
<evidence type="ECO:0000256" key="4">
    <source>
        <dbReference type="SAM" id="Coils"/>
    </source>
</evidence>
<keyword evidence="3" id="KW-0206">Cytoskeleton</keyword>
<evidence type="ECO:0000313" key="6">
    <source>
        <dbReference type="EMBL" id="CAJ1399892.1"/>
    </source>
</evidence>
<dbReference type="EMBL" id="CAUJNA010003351">
    <property type="protein sequence ID" value="CAJ1399892.1"/>
    <property type="molecule type" value="Genomic_DNA"/>
</dbReference>
<dbReference type="InterPro" id="IPR031794">
    <property type="entry name" value="HMMR_C"/>
</dbReference>
<feature type="coiled-coil region" evidence="4">
    <location>
        <begin position="544"/>
        <end position="578"/>
    </location>
</feature>